<protein>
    <submittedName>
        <fullName evidence="1">Uncharacterized protein</fullName>
    </submittedName>
</protein>
<evidence type="ECO:0000313" key="2">
    <source>
        <dbReference type="Proteomes" id="UP001607302"/>
    </source>
</evidence>
<dbReference type="EMBL" id="JAUDFV010000102">
    <property type="protein sequence ID" value="KAL2732042.1"/>
    <property type="molecule type" value="Genomic_DNA"/>
</dbReference>
<reference evidence="1 2" key="1">
    <citation type="journal article" date="2024" name="Ann. Entomol. Soc. Am.">
        <title>Genomic analyses of the southern and eastern yellowjacket wasps (Hymenoptera: Vespidae) reveal evolutionary signatures of social life.</title>
        <authorList>
            <person name="Catto M.A."/>
            <person name="Caine P.B."/>
            <person name="Orr S.E."/>
            <person name="Hunt B.G."/>
            <person name="Goodisman M.A.D."/>
        </authorList>
    </citation>
    <scope>NUCLEOTIDE SEQUENCE [LARGE SCALE GENOMIC DNA]</scope>
    <source>
        <strain evidence="1">233</strain>
        <tissue evidence="1">Head and thorax</tissue>
    </source>
</reference>
<keyword evidence="2" id="KW-1185">Reference proteome</keyword>
<gene>
    <name evidence="1" type="ORF">V1478_004730</name>
</gene>
<proteinExistence type="predicted"/>
<organism evidence="1 2">
    <name type="scientific">Vespula squamosa</name>
    <name type="common">Southern yellow jacket</name>
    <name type="synonym">Wasp</name>
    <dbReference type="NCBI Taxonomy" id="30214"/>
    <lineage>
        <taxon>Eukaryota</taxon>
        <taxon>Metazoa</taxon>
        <taxon>Ecdysozoa</taxon>
        <taxon>Arthropoda</taxon>
        <taxon>Hexapoda</taxon>
        <taxon>Insecta</taxon>
        <taxon>Pterygota</taxon>
        <taxon>Neoptera</taxon>
        <taxon>Endopterygota</taxon>
        <taxon>Hymenoptera</taxon>
        <taxon>Apocrita</taxon>
        <taxon>Aculeata</taxon>
        <taxon>Vespoidea</taxon>
        <taxon>Vespidae</taxon>
        <taxon>Vespinae</taxon>
        <taxon>Vespula</taxon>
    </lineage>
</organism>
<accession>A0ABD2BGZ5</accession>
<dbReference type="AlphaFoldDB" id="A0ABD2BGZ5"/>
<sequence length="72" mass="8394">MEENSTGVIKIVNPLVFLLEVYKEHIDLCIMSNSPPHFNVNLPYCTKKKNIYTSTFKRYYSILNLLVTHLGF</sequence>
<comment type="caution">
    <text evidence="1">The sequence shown here is derived from an EMBL/GenBank/DDBJ whole genome shotgun (WGS) entry which is preliminary data.</text>
</comment>
<evidence type="ECO:0000313" key="1">
    <source>
        <dbReference type="EMBL" id="KAL2732042.1"/>
    </source>
</evidence>
<name>A0ABD2BGZ5_VESSQ</name>
<dbReference type="Proteomes" id="UP001607302">
    <property type="component" value="Unassembled WGS sequence"/>
</dbReference>